<accession>A0ABQ8UFC9</accession>
<reference evidence="3" key="1">
    <citation type="journal article" date="2022" name="bioRxiv">
        <title>Genomics of Preaxostyla Flagellates Illuminates Evolutionary Transitions and the Path Towards Mitochondrial Loss.</title>
        <authorList>
            <person name="Novak L.V.F."/>
            <person name="Treitli S.C."/>
            <person name="Pyrih J."/>
            <person name="Halakuc P."/>
            <person name="Pipaliya S.V."/>
            <person name="Vacek V."/>
            <person name="Brzon O."/>
            <person name="Soukal P."/>
            <person name="Eme L."/>
            <person name="Dacks J.B."/>
            <person name="Karnkowska A."/>
            <person name="Elias M."/>
            <person name="Hampl V."/>
        </authorList>
    </citation>
    <scope>NUCLEOTIDE SEQUENCE</scope>
    <source>
        <strain evidence="3">RCP-MX</strain>
    </source>
</reference>
<keyword evidence="4" id="KW-1185">Reference proteome</keyword>
<gene>
    <name evidence="3" type="ORF">PAPYR_7052</name>
</gene>
<dbReference type="InterPro" id="IPR000225">
    <property type="entry name" value="Armadillo"/>
</dbReference>
<dbReference type="Proteomes" id="UP001141327">
    <property type="component" value="Unassembled WGS sequence"/>
</dbReference>
<protein>
    <submittedName>
        <fullName evidence="3">Uncharacterized protein</fullName>
    </submittedName>
</protein>
<dbReference type="EMBL" id="JAPMOS010000046">
    <property type="protein sequence ID" value="KAJ4457463.1"/>
    <property type="molecule type" value="Genomic_DNA"/>
</dbReference>
<feature type="compositionally biased region" description="Basic residues" evidence="2">
    <location>
        <begin position="13"/>
        <end position="25"/>
    </location>
</feature>
<organism evidence="3 4">
    <name type="scientific">Paratrimastix pyriformis</name>
    <dbReference type="NCBI Taxonomy" id="342808"/>
    <lineage>
        <taxon>Eukaryota</taxon>
        <taxon>Metamonada</taxon>
        <taxon>Preaxostyla</taxon>
        <taxon>Paratrimastigidae</taxon>
        <taxon>Paratrimastix</taxon>
    </lineage>
</organism>
<proteinExistence type="predicted"/>
<evidence type="ECO:0000256" key="1">
    <source>
        <dbReference type="PROSITE-ProRule" id="PRU00259"/>
    </source>
</evidence>
<feature type="region of interest" description="Disordered" evidence="2">
    <location>
        <begin position="148"/>
        <end position="178"/>
    </location>
</feature>
<dbReference type="InterPro" id="IPR011989">
    <property type="entry name" value="ARM-like"/>
</dbReference>
<dbReference type="SUPFAM" id="SSF48371">
    <property type="entry name" value="ARM repeat"/>
    <property type="match status" value="1"/>
</dbReference>
<sequence length="567" mass="59498">MRVPGGDGEGRCRCRGRPQARSHHHHHPIIVLSQSSSNHLTWRISPVWIPHHVSQPRVTKESMETRRLLLEVEVEGRIRSVSFPRNAGFEAIKSVLAREFAPKSLVGVSYLSDGKFVDIDSVASLEGYLRHDPLPPLKVAISSVAASPPAPTLRGTSDKVKQTPTKPPSGGSGMMAPPKPLPDFAGLVDIPPERLFDVLLAASATQTDSSGGQSAVRREKIRRLAVYLAAPPEALLASPLLSTFLSEIAALVDESSRAAFLLGRAGVDLSVVRLLKAFDRPPSRPEDALLFGAIICLSLAPRNRTSMVLAGVVPPLVRMLVANPNLHITNPVTAKFLLQAIAAIANGEPVLSESFVKAGAAAPLVGLLAAHPDLPATGPEVAEALLDAIGVLTWDPENATAFGQAGVAAPLARMLTAHPDLHAAHPGVAVSLLTAIGNMAEVAEIRTALVSAGVVGPLVRLLGADHLTPNISNQLLDAIDSISGDPASIAALIRAGVVDPLIRLLPRLPTPDSVVAEPLLRVVAALAGDPAGRASFAAARPHLERFLGCPGVDPRLAAAVRIMLKDA</sequence>
<dbReference type="SMART" id="SM00185">
    <property type="entry name" value="ARM"/>
    <property type="match status" value="5"/>
</dbReference>
<evidence type="ECO:0000313" key="3">
    <source>
        <dbReference type="EMBL" id="KAJ4457463.1"/>
    </source>
</evidence>
<dbReference type="Gene3D" id="1.25.10.10">
    <property type="entry name" value="Leucine-rich Repeat Variant"/>
    <property type="match status" value="1"/>
</dbReference>
<name>A0ABQ8UFC9_9EUKA</name>
<dbReference type="PANTHER" id="PTHR23315:SF7">
    <property type="entry name" value="U-BOX DOMAIN-CONTAINING PROTEIN 4"/>
    <property type="match status" value="1"/>
</dbReference>
<comment type="caution">
    <text evidence="3">The sequence shown here is derived from an EMBL/GenBank/DDBJ whole genome shotgun (WGS) entry which is preliminary data.</text>
</comment>
<evidence type="ECO:0000313" key="4">
    <source>
        <dbReference type="Proteomes" id="UP001141327"/>
    </source>
</evidence>
<dbReference type="InterPro" id="IPR016024">
    <property type="entry name" value="ARM-type_fold"/>
</dbReference>
<dbReference type="PROSITE" id="PS50176">
    <property type="entry name" value="ARM_REPEAT"/>
    <property type="match status" value="1"/>
</dbReference>
<feature type="region of interest" description="Disordered" evidence="2">
    <location>
        <begin position="1"/>
        <end position="25"/>
    </location>
</feature>
<dbReference type="PANTHER" id="PTHR23315">
    <property type="entry name" value="U BOX DOMAIN-CONTAINING"/>
    <property type="match status" value="1"/>
</dbReference>
<evidence type="ECO:0000256" key="2">
    <source>
        <dbReference type="SAM" id="MobiDB-lite"/>
    </source>
</evidence>
<feature type="repeat" description="ARM" evidence="1">
    <location>
        <begin position="453"/>
        <end position="497"/>
    </location>
</feature>